<keyword evidence="5" id="KW-0560">Oxidoreductase</keyword>
<evidence type="ECO:0000256" key="1">
    <source>
        <dbReference type="ARBA" id="ARBA00001961"/>
    </source>
</evidence>
<comment type="caution">
    <text evidence="8">The sequence shown here is derived from an EMBL/GenBank/DDBJ whole genome shotgun (WGS) entry which is preliminary data.</text>
</comment>
<gene>
    <name evidence="8" type="ORF">AN403_4857</name>
</gene>
<dbReference type="EMBL" id="LJXB01000063">
    <property type="protein sequence ID" value="KPU60885.1"/>
    <property type="molecule type" value="Genomic_DNA"/>
</dbReference>
<dbReference type="InterPro" id="IPR044862">
    <property type="entry name" value="Pro_4_hyd_alph_FE2OG_OXY"/>
</dbReference>
<dbReference type="CDD" id="cd02971">
    <property type="entry name" value="PRX_family"/>
    <property type="match status" value="1"/>
</dbReference>
<keyword evidence="6" id="KW-0408">Iron</keyword>
<dbReference type="Pfam" id="PF13640">
    <property type="entry name" value="2OG-FeII_Oxy_3"/>
    <property type="match status" value="1"/>
</dbReference>
<dbReference type="Gene3D" id="3.40.30.10">
    <property type="entry name" value="Glutaredoxin"/>
    <property type="match status" value="1"/>
</dbReference>
<dbReference type="PROSITE" id="PS51471">
    <property type="entry name" value="FE2OG_OXY"/>
    <property type="match status" value="1"/>
</dbReference>
<dbReference type="Pfam" id="PF00578">
    <property type="entry name" value="AhpC-TSA"/>
    <property type="match status" value="1"/>
</dbReference>
<dbReference type="SUPFAM" id="SSF52833">
    <property type="entry name" value="Thioredoxin-like"/>
    <property type="match status" value="1"/>
</dbReference>
<evidence type="ECO:0000313" key="8">
    <source>
        <dbReference type="EMBL" id="KPU60885.1"/>
    </source>
</evidence>
<dbReference type="GO" id="GO:0016705">
    <property type="term" value="F:oxidoreductase activity, acting on paired donors, with incorporation or reduction of molecular oxygen"/>
    <property type="evidence" value="ECO:0007669"/>
    <property type="project" value="InterPro"/>
</dbReference>
<dbReference type="PATRIC" id="fig|294.162.peg.1301"/>
<keyword evidence="2" id="KW-0479">Metal-binding</keyword>
<evidence type="ECO:0000256" key="4">
    <source>
        <dbReference type="ARBA" id="ARBA00022964"/>
    </source>
</evidence>
<dbReference type="Proteomes" id="UP000050349">
    <property type="component" value="Unassembled WGS sequence"/>
</dbReference>
<dbReference type="InterPro" id="IPR036249">
    <property type="entry name" value="Thioredoxin-like_sf"/>
</dbReference>
<dbReference type="SUPFAM" id="SSF51197">
    <property type="entry name" value="Clavaminate synthase-like"/>
    <property type="match status" value="1"/>
</dbReference>
<sequence>MRATAFSVGQPAPWFYCRTQLRERFCFDTIAGRYVVLYFFGSAADPASTKVLEGFQAHRQRFDDDQVCFFGVSVDPDDEKLKRVESSIPGVRFIWDFDRSVSKLYGTLQPDGSIRQITYVLDPALRVLAVVPIETPVDNHVLSLMRFLDRLPAPAAPRAATPHAPVLVVPRIFEPSLCKALISYYDERGGEESGFMTEQSGKTVLITDHNHKRRRDCVIEDQALAKACALRIANRLLPQLHQAFQFNATRMERYLVACYNSEEGGHFRPHRDNTTKGTAHRRFAVSLFLNSGEYEGGFLHFPEYGKVLYSAPTGGAVVFSCSLLHEATSVTQGRRYMFLPFLYDDAARVIREENRSFIES</sequence>
<dbReference type="OrthoDB" id="255432at2"/>
<evidence type="ECO:0000256" key="6">
    <source>
        <dbReference type="ARBA" id="ARBA00023004"/>
    </source>
</evidence>
<dbReference type="RefSeq" id="WP_057396638.1">
    <property type="nucleotide sequence ID" value="NZ_LJXB01000063.1"/>
</dbReference>
<evidence type="ECO:0000313" key="9">
    <source>
        <dbReference type="Proteomes" id="UP000050349"/>
    </source>
</evidence>
<dbReference type="Gene3D" id="2.60.120.620">
    <property type="entry name" value="q2cbj1_9rhob like domain"/>
    <property type="match status" value="1"/>
</dbReference>
<protein>
    <submittedName>
        <fullName evidence="8">AhpC/TSA family protein</fullName>
    </submittedName>
</protein>
<dbReference type="GO" id="GO:0016209">
    <property type="term" value="F:antioxidant activity"/>
    <property type="evidence" value="ECO:0007669"/>
    <property type="project" value="InterPro"/>
</dbReference>
<dbReference type="GO" id="GO:0005506">
    <property type="term" value="F:iron ion binding"/>
    <property type="evidence" value="ECO:0007669"/>
    <property type="project" value="InterPro"/>
</dbReference>
<comment type="cofactor">
    <cofactor evidence="1">
        <name>L-ascorbate</name>
        <dbReference type="ChEBI" id="CHEBI:38290"/>
    </cofactor>
</comment>
<organism evidence="8 9">
    <name type="scientific">Pseudomonas fluorescens</name>
    <dbReference type="NCBI Taxonomy" id="294"/>
    <lineage>
        <taxon>Bacteria</taxon>
        <taxon>Pseudomonadati</taxon>
        <taxon>Pseudomonadota</taxon>
        <taxon>Gammaproteobacteria</taxon>
        <taxon>Pseudomonadales</taxon>
        <taxon>Pseudomonadaceae</taxon>
        <taxon>Pseudomonas</taxon>
    </lineage>
</organism>
<evidence type="ECO:0000256" key="2">
    <source>
        <dbReference type="ARBA" id="ARBA00022723"/>
    </source>
</evidence>
<feature type="domain" description="Fe2OG dioxygenase" evidence="7">
    <location>
        <begin position="245"/>
        <end position="345"/>
    </location>
</feature>
<dbReference type="GO" id="GO:0031418">
    <property type="term" value="F:L-ascorbic acid binding"/>
    <property type="evidence" value="ECO:0007669"/>
    <property type="project" value="UniProtKB-KW"/>
</dbReference>
<dbReference type="InterPro" id="IPR005123">
    <property type="entry name" value="Oxoglu/Fe-dep_dioxygenase_dom"/>
</dbReference>
<keyword evidence="3" id="KW-0847">Vitamin C</keyword>
<dbReference type="GO" id="GO:0051213">
    <property type="term" value="F:dioxygenase activity"/>
    <property type="evidence" value="ECO:0007669"/>
    <property type="project" value="UniProtKB-KW"/>
</dbReference>
<accession>A0A0P8X4A5</accession>
<dbReference type="InterPro" id="IPR006620">
    <property type="entry name" value="Pro_4_hyd_alph"/>
</dbReference>
<proteinExistence type="predicted"/>
<evidence type="ECO:0000256" key="5">
    <source>
        <dbReference type="ARBA" id="ARBA00023002"/>
    </source>
</evidence>
<name>A0A0P8X4A5_PSEFL</name>
<evidence type="ECO:0000256" key="3">
    <source>
        <dbReference type="ARBA" id="ARBA00022896"/>
    </source>
</evidence>
<reference evidence="8 9" key="1">
    <citation type="submission" date="2015-09" db="EMBL/GenBank/DDBJ databases">
        <authorList>
            <person name="Jackson K.R."/>
            <person name="Lunt B.L."/>
            <person name="Fisher J.N.B."/>
            <person name="Gardner A.V."/>
            <person name="Bailey M.E."/>
            <person name="Deus L.M."/>
            <person name="Earl A.S."/>
            <person name="Gibby P.D."/>
            <person name="Hartmann K.A."/>
            <person name="Liu J.E."/>
            <person name="Manci A.M."/>
            <person name="Nielsen D.A."/>
            <person name="Solomon M.B."/>
            <person name="Breakwell D.P."/>
            <person name="Burnett S.H."/>
            <person name="Grose J.H."/>
        </authorList>
    </citation>
    <scope>NUCLEOTIDE SEQUENCE [LARGE SCALE GENOMIC DNA]</scope>
    <source>
        <strain evidence="8 9">S613</strain>
    </source>
</reference>
<evidence type="ECO:0000259" key="7">
    <source>
        <dbReference type="PROSITE" id="PS51471"/>
    </source>
</evidence>
<dbReference type="SMART" id="SM00702">
    <property type="entry name" value="P4Hc"/>
    <property type="match status" value="1"/>
</dbReference>
<keyword evidence="4" id="KW-0223">Dioxygenase</keyword>
<dbReference type="InterPro" id="IPR000866">
    <property type="entry name" value="AhpC/TSA"/>
</dbReference>
<dbReference type="AlphaFoldDB" id="A0A0P8X4A5"/>